<dbReference type="RefSeq" id="WP_100423876.1">
    <property type="nucleotide sequence ID" value="NZ_BOOX01000005.1"/>
</dbReference>
<dbReference type="InterPro" id="IPR029044">
    <property type="entry name" value="Nucleotide-diphossugar_trans"/>
</dbReference>
<keyword evidence="2" id="KW-0808">Transferase</keyword>
<dbReference type="EMBL" id="PGFE01000005">
    <property type="protein sequence ID" value="PJJ69270.1"/>
    <property type="molecule type" value="Genomic_DNA"/>
</dbReference>
<sequence>MSTPTISVVIPTYNRAELLRHTLEALRRQTLPRDRFEVVVVDDGGSDDAEAVVRSFSQDLDVKYFWQEDLGFRAGKARNIGTAIASGTYVVYIDTGVLLATDTLATHLATHEASEYPTVMIGYVYGFEIDDATVATLMSTIEHDDTDASIEFLHAQGALDIREQQYAELGENITSWPAPFDIFWTCHVSAEREELLKAGLFDESFTSWGGEDVDLGVRLFQRNNLFLMDRAARSLHWPHAKEVSDLKESSASAAERIHSKYNLWTTSFYGKDLQNEKYSLNKVIKISRERESLRLLSGQAR</sequence>
<organism evidence="2 3">
    <name type="scientific">Sediminihabitans luteus</name>
    <dbReference type="NCBI Taxonomy" id="1138585"/>
    <lineage>
        <taxon>Bacteria</taxon>
        <taxon>Bacillati</taxon>
        <taxon>Actinomycetota</taxon>
        <taxon>Actinomycetes</taxon>
        <taxon>Micrococcales</taxon>
        <taxon>Cellulomonadaceae</taxon>
        <taxon>Sediminihabitans</taxon>
    </lineage>
</organism>
<keyword evidence="3" id="KW-1185">Reference proteome</keyword>
<proteinExistence type="predicted"/>
<dbReference type="InterPro" id="IPR050834">
    <property type="entry name" value="Glycosyltransf_2"/>
</dbReference>
<dbReference type="InterPro" id="IPR001173">
    <property type="entry name" value="Glyco_trans_2-like"/>
</dbReference>
<accession>A0A2M9CD44</accession>
<dbReference type="OrthoDB" id="4120491at2"/>
<dbReference type="AlphaFoldDB" id="A0A2M9CD44"/>
<reference evidence="2 3" key="1">
    <citation type="submission" date="2017-11" db="EMBL/GenBank/DDBJ databases">
        <title>Genomic Encyclopedia of Archaeal and Bacterial Type Strains, Phase II (KMG-II): From Individual Species to Whole Genera.</title>
        <authorList>
            <person name="Goeker M."/>
        </authorList>
    </citation>
    <scope>NUCLEOTIDE SEQUENCE [LARGE SCALE GENOMIC DNA]</scope>
    <source>
        <strain evidence="2 3">DSM 25478</strain>
    </source>
</reference>
<dbReference type="SUPFAM" id="SSF53448">
    <property type="entry name" value="Nucleotide-diphospho-sugar transferases"/>
    <property type="match status" value="1"/>
</dbReference>
<dbReference type="PANTHER" id="PTHR43685:SF3">
    <property type="entry name" value="SLR2126 PROTEIN"/>
    <property type="match status" value="1"/>
</dbReference>
<feature type="domain" description="Glycosyltransferase 2-like" evidence="1">
    <location>
        <begin position="7"/>
        <end position="125"/>
    </location>
</feature>
<evidence type="ECO:0000313" key="2">
    <source>
        <dbReference type="EMBL" id="PJJ69270.1"/>
    </source>
</evidence>
<comment type="caution">
    <text evidence="2">The sequence shown here is derived from an EMBL/GenBank/DDBJ whole genome shotgun (WGS) entry which is preliminary data.</text>
</comment>
<name>A0A2M9CD44_9CELL</name>
<evidence type="ECO:0000313" key="3">
    <source>
        <dbReference type="Proteomes" id="UP000231693"/>
    </source>
</evidence>
<evidence type="ECO:0000259" key="1">
    <source>
        <dbReference type="Pfam" id="PF00535"/>
    </source>
</evidence>
<dbReference type="Pfam" id="PF00535">
    <property type="entry name" value="Glycos_transf_2"/>
    <property type="match status" value="1"/>
</dbReference>
<dbReference type="GO" id="GO:0016740">
    <property type="term" value="F:transferase activity"/>
    <property type="evidence" value="ECO:0007669"/>
    <property type="project" value="UniProtKB-KW"/>
</dbReference>
<protein>
    <submittedName>
        <fullName evidence="2">GT2 family glycosyltransferase</fullName>
    </submittedName>
</protein>
<dbReference type="Gene3D" id="3.90.550.10">
    <property type="entry name" value="Spore Coat Polysaccharide Biosynthesis Protein SpsA, Chain A"/>
    <property type="match status" value="1"/>
</dbReference>
<dbReference type="PANTHER" id="PTHR43685">
    <property type="entry name" value="GLYCOSYLTRANSFERASE"/>
    <property type="match status" value="1"/>
</dbReference>
<gene>
    <name evidence="2" type="ORF">CLV28_2733</name>
</gene>
<dbReference type="Proteomes" id="UP000231693">
    <property type="component" value="Unassembled WGS sequence"/>
</dbReference>